<organism evidence="1 2">
    <name type="scientific">Anguilla anguilla</name>
    <name type="common">European freshwater eel</name>
    <name type="synonym">Muraena anguilla</name>
    <dbReference type="NCBI Taxonomy" id="7936"/>
    <lineage>
        <taxon>Eukaryota</taxon>
        <taxon>Metazoa</taxon>
        <taxon>Chordata</taxon>
        <taxon>Craniata</taxon>
        <taxon>Vertebrata</taxon>
        <taxon>Euteleostomi</taxon>
        <taxon>Actinopterygii</taxon>
        <taxon>Neopterygii</taxon>
        <taxon>Teleostei</taxon>
        <taxon>Anguilliformes</taxon>
        <taxon>Anguillidae</taxon>
        <taxon>Anguilla</taxon>
    </lineage>
</organism>
<sequence length="65" mass="7482">MLKPWLNFKRRRSKLRCLFTRCDSSLSFFNVDKSENKLVLMCGERGEAAAFKMAALHHLGGCFTL</sequence>
<dbReference type="Proteomes" id="UP001044222">
    <property type="component" value="Chromosome 16"/>
</dbReference>
<comment type="caution">
    <text evidence="1">The sequence shown here is derived from an EMBL/GenBank/DDBJ whole genome shotgun (WGS) entry which is preliminary data.</text>
</comment>
<evidence type="ECO:0000313" key="2">
    <source>
        <dbReference type="Proteomes" id="UP001044222"/>
    </source>
</evidence>
<name>A0A9D3LNZ7_ANGAN</name>
<gene>
    <name evidence="1" type="ORF">ANANG_G00280350</name>
</gene>
<dbReference type="EMBL" id="JAFIRN010000016">
    <property type="protein sequence ID" value="KAG5833856.1"/>
    <property type="molecule type" value="Genomic_DNA"/>
</dbReference>
<protein>
    <submittedName>
        <fullName evidence="1">Uncharacterized protein</fullName>
    </submittedName>
</protein>
<keyword evidence="2" id="KW-1185">Reference proteome</keyword>
<feature type="non-terminal residue" evidence="1">
    <location>
        <position position="1"/>
    </location>
</feature>
<proteinExistence type="predicted"/>
<dbReference type="AlphaFoldDB" id="A0A9D3LNZ7"/>
<accession>A0A9D3LNZ7</accession>
<reference evidence="1" key="1">
    <citation type="submission" date="2021-01" db="EMBL/GenBank/DDBJ databases">
        <title>A chromosome-scale assembly of European eel, Anguilla anguilla.</title>
        <authorList>
            <person name="Henkel C."/>
            <person name="Jong-Raadsen S.A."/>
            <person name="Dufour S."/>
            <person name="Weltzien F.-A."/>
            <person name="Palstra A.P."/>
            <person name="Pelster B."/>
            <person name="Spaink H.P."/>
            <person name="Van Den Thillart G.E."/>
            <person name="Jansen H."/>
            <person name="Zahm M."/>
            <person name="Klopp C."/>
            <person name="Cedric C."/>
            <person name="Louis A."/>
            <person name="Berthelot C."/>
            <person name="Parey E."/>
            <person name="Roest Crollius H."/>
            <person name="Montfort J."/>
            <person name="Robinson-Rechavi M."/>
            <person name="Bucao C."/>
            <person name="Bouchez O."/>
            <person name="Gislard M."/>
            <person name="Lluch J."/>
            <person name="Milhes M."/>
            <person name="Lampietro C."/>
            <person name="Lopez Roques C."/>
            <person name="Donnadieu C."/>
            <person name="Braasch I."/>
            <person name="Desvignes T."/>
            <person name="Postlethwait J."/>
            <person name="Bobe J."/>
            <person name="Guiguen Y."/>
            <person name="Dirks R."/>
        </authorList>
    </citation>
    <scope>NUCLEOTIDE SEQUENCE</scope>
    <source>
        <strain evidence="1">Tag_6206</strain>
        <tissue evidence="1">Liver</tissue>
    </source>
</reference>
<evidence type="ECO:0000313" key="1">
    <source>
        <dbReference type="EMBL" id="KAG5833856.1"/>
    </source>
</evidence>